<dbReference type="CDD" id="cd11592">
    <property type="entry name" value="Agmatinase_PAH"/>
    <property type="match status" value="1"/>
</dbReference>
<dbReference type="Pfam" id="PF00491">
    <property type="entry name" value="Arginase"/>
    <property type="match status" value="1"/>
</dbReference>
<comment type="similarity">
    <text evidence="1">Belongs to the arginase family. Agmatinase subfamily.</text>
</comment>
<dbReference type="GO" id="GO:0008783">
    <property type="term" value="F:agmatinase activity"/>
    <property type="evidence" value="ECO:0007669"/>
    <property type="project" value="UniProtKB-EC"/>
</dbReference>
<evidence type="ECO:0000256" key="3">
    <source>
        <dbReference type="ARBA" id="ARBA00022801"/>
    </source>
</evidence>
<dbReference type="SUPFAM" id="SSF52768">
    <property type="entry name" value="Arginase/deacetylase"/>
    <property type="match status" value="1"/>
</dbReference>
<dbReference type="NCBIfam" id="TIGR01230">
    <property type="entry name" value="agmatinase"/>
    <property type="match status" value="1"/>
</dbReference>
<gene>
    <name evidence="5" type="ORF">GGR16_003822</name>
</gene>
<evidence type="ECO:0000313" key="6">
    <source>
        <dbReference type="Proteomes" id="UP000577362"/>
    </source>
</evidence>
<evidence type="ECO:0000256" key="4">
    <source>
        <dbReference type="RuleBase" id="RU003684"/>
    </source>
</evidence>
<dbReference type="Proteomes" id="UP000577362">
    <property type="component" value="Unassembled WGS sequence"/>
</dbReference>
<proteinExistence type="inferred from homology"/>
<comment type="caution">
    <text evidence="5">The sequence shown here is derived from an EMBL/GenBank/DDBJ whole genome shotgun (WGS) entry which is preliminary data.</text>
</comment>
<evidence type="ECO:0000313" key="5">
    <source>
        <dbReference type="EMBL" id="MBB4018775.1"/>
    </source>
</evidence>
<accession>A0A840BZL5</accession>
<dbReference type="PROSITE" id="PS51409">
    <property type="entry name" value="ARGINASE_2"/>
    <property type="match status" value="1"/>
</dbReference>
<keyword evidence="6" id="KW-1185">Reference proteome</keyword>
<evidence type="ECO:0000256" key="2">
    <source>
        <dbReference type="ARBA" id="ARBA00022723"/>
    </source>
</evidence>
<dbReference type="PROSITE" id="PS01053">
    <property type="entry name" value="ARGINASE_1"/>
    <property type="match status" value="1"/>
</dbReference>
<dbReference type="GO" id="GO:0046872">
    <property type="term" value="F:metal ion binding"/>
    <property type="evidence" value="ECO:0007669"/>
    <property type="project" value="UniProtKB-KW"/>
</dbReference>
<evidence type="ECO:0000256" key="1">
    <source>
        <dbReference type="ARBA" id="ARBA00009227"/>
    </source>
</evidence>
<name>A0A840BZL5_9HYPH</name>
<dbReference type="InterPro" id="IPR023696">
    <property type="entry name" value="Ureohydrolase_dom_sf"/>
</dbReference>
<sequence>MTIDEKDLQRLREKYGAGHGGSVFDPRFRKVAERIFSAKGTRALPYGGVPTFLSAPYRPVGPEETTFGDLQVALVGVPMDLGVTNRSGSRFGPRALRTIERIGPYNHVLDCIPVGELTAADVGDVPFRSRYDLEGCHADIEAHFRRFLEQGVATLAVGGDHSITHPILRAVGREAPVGLIHIDAHCDTGGAFDGTKFHHGGPFRNAVLDGVLDPKRTIQIGIRGAAEYLWEFSTDSGMTVIHAEEFAAMGPAAVIARAREVVGDGPTYLSFDIDSLDPAFAPGTGTPEVGGLSTREAQQLLRGLKGLNIVAGDVVEVAPQYDATANTAHAGAQMLFEILSLMVFSPSIGGRKE</sequence>
<dbReference type="InterPro" id="IPR005925">
    <property type="entry name" value="Agmatinase-rel"/>
</dbReference>
<keyword evidence="3 4" id="KW-0378">Hydrolase</keyword>
<dbReference type="RefSeq" id="WP_183317613.1">
    <property type="nucleotide sequence ID" value="NZ_JACIEN010000005.1"/>
</dbReference>
<dbReference type="PANTHER" id="PTHR11358">
    <property type="entry name" value="ARGINASE/AGMATINASE"/>
    <property type="match status" value="1"/>
</dbReference>
<dbReference type="Gene3D" id="3.40.800.10">
    <property type="entry name" value="Ureohydrolase domain"/>
    <property type="match status" value="1"/>
</dbReference>
<dbReference type="AlphaFoldDB" id="A0A840BZL5"/>
<dbReference type="InterPro" id="IPR006035">
    <property type="entry name" value="Ureohydrolase"/>
</dbReference>
<keyword evidence="2" id="KW-0479">Metal-binding</keyword>
<reference evidence="5 6" key="1">
    <citation type="submission" date="2020-08" db="EMBL/GenBank/DDBJ databases">
        <title>Genomic Encyclopedia of Type Strains, Phase IV (KMG-IV): sequencing the most valuable type-strain genomes for metagenomic binning, comparative biology and taxonomic classification.</title>
        <authorList>
            <person name="Goeker M."/>
        </authorList>
    </citation>
    <scope>NUCLEOTIDE SEQUENCE [LARGE SCALE GENOMIC DNA]</scope>
    <source>
        <strain evidence="5 6">DSM 103737</strain>
    </source>
</reference>
<dbReference type="EMBL" id="JACIEN010000005">
    <property type="protein sequence ID" value="MBB4018775.1"/>
    <property type="molecule type" value="Genomic_DNA"/>
</dbReference>
<organism evidence="5 6">
    <name type="scientific">Chelatococcus caeni</name>
    <dbReference type="NCBI Taxonomy" id="1348468"/>
    <lineage>
        <taxon>Bacteria</taxon>
        <taxon>Pseudomonadati</taxon>
        <taxon>Pseudomonadota</taxon>
        <taxon>Alphaproteobacteria</taxon>
        <taxon>Hyphomicrobiales</taxon>
        <taxon>Chelatococcaceae</taxon>
        <taxon>Chelatococcus</taxon>
    </lineage>
</organism>
<dbReference type="EC" id="3.5.3.11" evidence="5"/>
<dbReference type="PANTHER" id="PTHR11358:SF26">
    <property type="entry name" value="GUANIDINO ACID HYDROLASE, MITOCHONDRIAL"/>
    <property type="match status" value="1"/>
</dbReference>
<protein>
    <submittedName>
        <fullName evidence="5">Agmatinase</fullName>
        <ecNumber evidence="5">3.5.3.11</ecNumber>
    </submittedName>
</protein>
<dbReference type="GO" id="GO:0033389">
    <property type="term" value="P:putrescine biosynthetic process from arginine, via agmatine"/>
    <property type="evidence" value="ECO:0007669"/>
    <property type="project" value="TreeGrafter"/>
</dbReference>
<dbReference type="InterPro" id="IPR020855">
    <property type="entry name" value="Ureohydrolase_Mn_BS"/>
</dbReference>